<name>A0A2Z4HMZ0_9POTV</name>
<organism evidence="1 2">
    <name type="scientific">Potato yellow blotch virus</name>
    <dbReference type="NCBI Taxonomy" id="2230887"/>
    <lineage>
        <taxon>Viruses</taxon>
        <taxon>Riboviria</taxon>
        <taxon>Orthornavirae</taxon>
        <taxon>Pisuviricota</taxon>
        <taxon>Stelpaviricetes</taxon>
        <taxon>Patatavirales</taxon>
        <taxon>Potyviridae</taxon>
        <taxon>Potyvirus</taxon>
        <taxon>Potyvirus tuberosiflavi</taxon>
    </lineage>
</organism>
<keyword evidence="2" id="KW-1185">Reference proteome</keyword>
<sequence length="79" mass="9144">KNLLEPFGGLMARIKLLWKISINKAFAKILHCWYNNSQTRKARRFRRNLRHILSVCTGQTDGILQESSVSGCRWITSPN</sequence>
<dbReference type="EMBL" id="JX294310">
    <property type="protein sequence ID" value="AWW16581.1"/>
    <property type="molecule type" value="Genomic_RNA"/>
</dbReference>
<accession>A0A2Z4HMZ0</accession>
<proteinExistence type="predicted"/>
<protein>
    <submittedName>
        <fullName evidence="1">P3N-PIPO fusion protein</fullName>
    </submittedName>
</protein>
<evidence type="ECO:0000313" key="1">
    <source>
        <dbReference type="EMBL" id="AWW16581.1"/>
    </source>
</evidence>
<evidence type="ECO:0000313" key="2">
    <source>
        <dbReference type="Proteomes" id="UP000503123"/>
    </source>
</evidence>
<dbReference type="KEGG" id="vg:80557465"/>
<reference evidence="1" key="1">
    <citation type="journal article" date="2018" name="Plant Pathol.">
        <title>Potato Yellow Blotch Virus: a proposed new species in the genus Potyvirus.</title>
        <authorList>
            <person name="Nisbet C."/>
            <person name="Monger W.A."/>
            <person name="Ross S."/>
            <person name="Goodfellow S.H.A."/>
            <person name="Lacomme C."/>
            <person name="Jeffries C.J."/>
        </authorList>
    </citation>
    <scope>NUCLEOTIDE SEQUENCE [LARGE SCALE GENOMIC DNA]</scope>
</reference>
<feature type="non-terminal residue" evidence="1">
    <location>
        <position position="1"/>
    </location>
</feature>
<dbReference type="Proteomes" id="UP000503123">
    <property type="component" value="Segment"/>
</dbReference>